<accession>A0A8H7K1R8</accession>
<reference evidence="1" key="1">
    <citation type="submission" date="2020-10" db="EMBL/GenBank/DDBJ databases">
        <title>High-Quality Genome Resource of Clonostachys rosea strain S41 by Oxford Nanopore Long-Read Sequencing.</title>
        <authorList>
            <person name="Wang H."/>
        </authorList>
    </citation>
    <scope>NUCLEOTIDE SEQUENCE</scope>
    <source>
        <strain evidence="1">S41</strain>
    </source>
</reference>
<evidence type="ECO:0000313" key="2">
    <source>
        <dbReference type="Proteomes" id="UP000616885"/>
    </source>
</evidence>
<organism evidence="1 2">
    <name type="scientific">Bionectria ochroleuca</name>
    <name type="common">Gliocladium roseum</name>
    <dbReference type="NCBI Taxonomy" id="29856"/>
    <lineage>
        <taxon>Eukaryota</taxon>
        <taxon>Fungi</taxon>
        <taxon>Dikarya</taxon>
        <taxon>Ascomycota</taxon>
        <taxon>Pezizomycotina</taxon>
        <taxon>Sordariomycetes</taxon>
        <taxon>Hypocreomycetidae</taxon>
        <taxon>Hypocreales</taxon>
        <taxon>Bionectriaceae</taxon>
        <taxon>Clonostachys</taxon>
    </lineage>
</organism>
<dbReference type="AlphaFoldDB" id="A0A8H7K1R8"/>
<dbReference type="EMBL" id="JADCTT010000021">
    <property type="protein sequence ID" value="KAF9742470.1"/>
    <property type="molecule type" value="Genomic_DNA"/>
</dbReference>
<sequence length="140" mass="15298">MDELAGGKRAVSVTSLLGQLPLLLSETSDDSHDSAAAYESIPTSLHHGRPPTSSISTSTLIHSSIPFSHSFTHSVIQSFLRLATVSGSHNGCHCPLLPHRGQPRAGRPRCIALEYPRRRLQELQGRRHSRPGLARRLQLV</sequence>
<protein>
    <submittedName>
        <fullName evidence="1">Uncharacterized protein</fullName>
    </submittedName>
</protein>
<comment type="caution">
    <text evidence="1">The sequence shown here is derived from an EMBL/GenBank/DDBJ whole genome shotgun (WGS) entry which is preliminary data.</text>
</comment>
<dbReference type="Proteomes" id="UP000616885">
    <property type="component" value="Unassembled WGS sequence"/>
</dbReference>
<gene>
    <name evidence="1" type="ORF">IM811_009493</name>
</gene>
<evidence type="ECO:0000313" key="1">
    <source>
        <dbReference type="EMBL" id="KAF9742470.1"/>
    </source>
</evidence>
<proteinExistence type="predicted"/>
<name>A0A8H7K1R8_BIOOC</name>